<evidence type="ECO:0000259" key="2">
    <source>
        <dbReference type="Pfam" id="PF03880"/>
    </source>
</evidence>
<dbReference type="AlphaFoldDB" id="A0A5C6WXR2"/>
<dbReference type="InterPro" id="IPR012677">
    <property type="entry name" value="Nucleotide-bd_a/b_plait_sf"/>
</dbReference>
<sequence>SFVAEPSKPRRERTRRRSRAARNGSSQGGSASAAPAVPAPVAAPSAPAPRDTRKMYLNLGSSTFGSDEELVTMLCYMSGMDPEDFGDLQMESSYSFIHVRREYFRDVVVALNGQVWEGNNLTAEAARK</sequence>
<evidence type="ECO:0000256" key="1">
    <source>
        <dbReference type="SAM" id="MobiDB-lite"/>
    </source>
</evidence>
<dbReference type="InterPro" id="IPR005580">
    <property type="entry name" value="DbpA/CsdA_RNA-bd_dom"/>
</dbReference>
<gene>
    <name evidence="3" type="ORF">FRC96_16060</name>
</gene>
<comment type="caution">
    <text evidence="3">The sequence shown here is derived from an EMBL/GenBank/DDBJ whole genome shotgun (WGS) entry which is preliminary data.</text>
</comment>
<accession>A0A5C6WXR2</accession>
<feature type="compositionally biased region" description="Basic residues" evidence="1">
    <location>
        <begin position="10"/>
        <end position="20"/>
    </location>
</feature>
<feature type="compositionally biased region" description="Low complexity" evidence="1">
    <location>
        <begin position="21"/>
        <end position="49"/>
    </location>
</feature>
<feature type="domain" description="DEAD box helicase DbpA/CsdA RNA-binding" evidence="2">
    <location>
        <begin position="56"/>
        <end position="124"/>
    </location>
</feature>
<dbReference type="Gene3D" id="3.30.70.330">
    <property type="match status" value="1"/>
</dbReference>
<feature type="region of interest" description="Disordered" evidence="1">
    <location>
        <begin position="1"/>
        <end position="53"/>
    </location>
</feature>
<dbReference type="Pfam" id="PF03880">
    <property type="entry name" value="DbpA"/>
    <property type="match status" value="1"/>
</dbReference>
<evidence type="ECO:0000313" key="3">
    <source>
        <dbReference type="EMBL" id="TXD33117.1"/>
    </source>
</evidence>
<feature type="non-terminal residue" evidence="3">
    <location>
        <position position="1"/>
    </location>
</feature>
<evidence type="ECO:0000313" key="4">
    <source>
        <dbReference type="Proteomes" id="UP000321046"/>
    </source>
</evidence>
<name>A0A5C6WXR2_9DELT</name>
<proteinExistence type="predicted"/>
<dbReference type="RefSeq" id="WP_230470331.1">
    <property type="nucleotide sequence ID" value="NZ_VOSL01000092.1"/>
</dbReference>
<protein>
    <recommendedName>
        <fullName evidence="2">DEAD box helicase DbpA/CsdA RNA-binding domain-containing protein</fullName>
    </recommendedName>
</protein>
<dbReference type="EMBL" id="VOSL01000092">
    <property type="protein sequence ID" value="TXD33117.1"/>
    <property type="molecule type" value="Genomic_DNA"/>
</dbReference>
<organism evidence="3 4">
    <name type="scientific">Lujinxingia vulgaris</name>
    <dbReference type="NCBI Taxonomy" id="2600176"/>
    <lineage>
        <taxon>Bacteria</taxon>
        <taxon>Deltaproteobacteria</taxon>
        <taxon>Bradymonadales</taxon>
        <taxon>Lujinxingiaceae</taxon>
        <taxon>Lujinxingia</taxon>
    </lineage>
</organism>
<reference evidence="3 4" key="1">
    <citation type="submission" date="2019-08" db="EMBL/GenBank/DDBJ databases">
        <title>Bradymonadales sp. TMQ2.</title>
        <authorList>
            <person name="Liang Q."/>
        </authorList>
    </citation>
    <scope>NUCLEOTIDE SEQUENCE [LARGE SCALE GENOMIC DNA]</scope>
    <source>
        <strain evidence="3 4">TMQ2</strain>
    </source>
</reference>
<dbReference type="Proteomes" id="UP000321046">
    <property type="component" value="Unassembled WGS sequence"/>
</dbReference>